<evidence type="ECO:0000256" key="3">
    <source>
        <dbReference type="ARBA" id="ARBA00022729"/>
    </source>
</evidence>
<dbReference type="HOGENOM" id="CLU_061540_1_0_9"/>
<reference evidence="5 6" key="1">
    <citation type="submission" date="2012-05" db="EMBL/GenBank/DDBJ databases">
        <authorList>
            <person name="Weinstock G."/>
            <person name="Sodergren E."/>
            <person name="Lobos E.A."/>
            <person name="Fulton L."/>
            <person name="Fulton R."/>
            <person name="Courtney L."/>
            <person name="Fronick C."/>
            <person name="O'Laughlin M."/>
            <person name="Godfrey J."/>
            <person name="Wilson R.M."/>
            <person name="Miner T."/>
            <person name="Farmer C."/>
            <person name="Delehaunty K."/>
            <person name="Cordes M."/>
            <person name="Minx P."/>
            <person name="Tomlinson C."/>
            <person name="Chen J."/>
            <person name="Wollam A."/>
            <person name="Pepin K.H."/>
            <person name="Bhonagiri V."/>
            <person name="Zhang X."/>
            <person name="Suruliraj S."/>
            <person name="Warren W."/>
            <person name="Mitreva M."/>
            <person name="Mardis E.R."/>
            <person name="Wilson R.K."/>
        </authorList>
    </citation>
    <scope>NUCLEOTIDE SEQUENCE [LARGE SCALE GENOMIC DNA]</scope>
    <source>
        <strain evidence="5 6">DSM 1785</strain>
    </source>
</reference>
<evidence type="ECO:0000313" key="6">
    <source>
        <dbReference type="Proteomes" id="UP000010420"/>
    </source>
</evidence>
<dbReference type="Gene3D" id="3.40.190.10">
    <property type="entry name" value="Periplasmic binding protein-like II"/>
    <property type="match status" value="2"/>
</dbReference>
<keyword evidence="6" id="KW-1185">Reference proteome</keyword>
<dbReference type="AlphaFoldDB" id="L1QDU4"/>
<comment type="similarity">
    <text evidence="2">Belongs to the bacterial solute-binding protein SsuA/TauA family.</text>
</comment>
<dbReference type="PATRIC" id="fig|545697.3.peg.2160"/>
<dbReference type="PANTHER" id="PTHR30024">
    <property type="entry name" value="ALIPHATIC SULFONATES-BINDING PROTEIN-RELATED"/>
    <property type="match status" value="1"/>
</dbReference>
<name>L1QDU4_9CLOT</name>
<dbReference type="Pfam" id="PF09084">
    <property type="entry name" value="NMT1"/>
    <property type="match status" value="1"/>
</dbReference>
<dbReference type="InterPro" id="IPR015168">
    <property type="entry name" value="SsuA/THI5"/>
</dbReference>
<dbReference type="PANTHER" id="PTHR30024:SF47">
    <property type="entry name" value="TAURINE-BINDING PERIPLASMIC PROTEIN"/>
    <property type="match status" value="1"/>
</dbReference>
<comment type="subcellular location">
    <subcellularLocation>
        <location evidence="1">Periplasm</location>
    </subcellularLocation>
</comment>
<dbReference type="STRING" id="545697.HMPREF0216_02198"/>
<protein>
    <submittedName>
        <fullName evidence="5">NMT1/THI5-like protein</fullName>
    </submittedName>
</protein>
<dbReference type="PROSITE" id="PS51257">
    <property type="entry name" value="PROKAR_LIPOPROTEIN"/>
    <property type="match status" value="1"/>
</dbReference>
<sequence length="347" mass="38394">MSKVFKKFLAIVGVVAFIGVAFMGCGKTDKNTNTSNEEKKAELQTVRLNEVVRSVFYAPMYVAINEGFFEEEGLEIDLSTGQGADKTMQQLLSGNVDIGFSGPEQVVYIYNQGREDYPVVFGQLTQRDGSFLVGRSEEEDFDWKSLEGKELIGGRPGGIPEMALEYVLKQNGLDPKKDVSMVTNIDFTATAGAFKSGTGEYVALFEPTATMLEKDGGGKIVASIGESAGNIAYTCFYTTKSYMDENPEVIQKFTNAIYKGQQWVKEHTDEEVADSIISFFPGTDKDVIVQVIKNYKDIEAYAENPVVSEDGLNRLMDIIQGYDDSLIKERPDFNIIVNNTFANEAIK</sequence>
<comment type="caution">
    <text evidence="5">The sequence shown here is derived from an EMBL/GenBank/DDBJ whole genome shotgun (WGS) entry which is preliminary data.</text>
</comment>
<dbReference type="GO" id="GO:0042597">
    <property type="term" value="C:periplasmic space"/>
    <property type="evidence" value="ECO:0007669"/>
    <property type="project" value="UniProtKB-SubCell"/>
</dbReference>
<dbReference type="Proteomes" id="UP000010420">
    <property type="component" value="Unassembled WGS sequence"/>
</dbReference>
<proteinExistence type="inferred from homology"/>
<evidence type="ECO:0000256" key="2">
    <source>
        <dbReference type="ARBA" id="ARBA00010742"/>
    </source>
</evidence>
<organism evidence="5 6">
    <name type="scientific">Clostridium celatum DSM 1785</name>
    <dbReference type="NCBI Taxonomy" id="545697"/>
    <lineage>
        <taxon>Bacteria</taxon>
        <taxon>Bacillati</taxon>
        <taxon>Bacillota</taxon>
        <taxon>Clostridia</taxon>
        <taxon>Eubacteriales</taxon>
        <taxon>Clostridiaceae</taxon>
        <taxon>Clostridium</taxon>
    </lineage>
</organism>
<accession>L1QDU4</accession>
<dbReference type="eggNOG" id="COG0715">
    <property type="taxonomic scope" value="Bacteria"/>
</dbReference>
<evidence type="ECO:0000256" key="1">
    <source>
        <dbReference type="ARBA" id="ARBA00004418"/>
    </source>
</evidence>
<dbReference type="EMBL" id="AMEZ01000059">
    <property type="protein sequence ID" value="EKY26159.1"/>
    <property type="molecule type" value="Genomic_DNA"/>
</dbReference>
<keyword evidence="3" id="KW-0732">Signal</keyword>
<evidence type="ECO:0000259" key="4">
    <source>
        <dbReference type="Pfam" id="PF09084"/>
    </source>
</evidence>
<dbReference type="RefSeq" id="WP_005213952.1">
    <property type="nucleotide sequence ID" value="NZ_KB291650.1"/>
</dbReference>
<evidence type="ECO:0000313" key="5">
    <source>
        <dbReference type="EMBL" id="EKY26159.1"/>
    </source>
</evidence>
<gene>
    <name evidence="5" type="ORF">HMPREF0216_02198</name>
</gene>
<feature type="domain" description="SsuA/THI5-like" evidence="4">
    <location>
        <begin position="58"/>
        <end position="270"/>
    </location>
</feature>
<dbReference type="SUPFAM" id="SSF53850">
    <property type="entry name" value="Periplasmic binding protein-like II"/>
    <property type="match status" value="1"/>
</dbReference>